<dbReference type="PANTHER" id="PTHR45982">
    <property type="entry name" value="REGULATOR OF CHROMOSOME CONDENSATION"/>
    <property type="match status" value="1"/>
</dbReference>
<sequence>MHRTTLRGHSTTLRRGLFAAMSIAVVAALASPLSMTQAGFIDVVHADAVLQTEKKPVVNYFGQNTLSAASGAVVGSDGSVWVTGYRPRSNASSLKWAGGYAGNGNDASLTTGAPVAVTGFGAKGMKAVKVAAASKTGSNTAAEAFAALTGDGRVFGWGSNYAGMQNVQNVSTKFQLTPTEIVVRNSDGVKQKIVDLQSAHQQFFALTDAGELYVWGYTGWQTRSGVVMPDFGSGHILSTDKQAREEESAAWGAPTLFNSRFFDRYIVPYESTTCTQHPVGGVISGYDAGSAAKKVHSMSVGANGGLLVTQTGVVYSWGYNTLGVGSFYAQTRDFANQKTSFGIFSQMDCPRVAFGVNSVVNTKYSSAELAAGCAGTVSAVDRVSATCPVRQVGSRDRANQMVLQNGELYTWGTGRMGTLDVRKYLGRTPSALSINHPLYTVLEWDGPVQEWPSSNAQENDGDYPVKVDAVSTTGDPAVTTSLSAMRLGVREVANGLDHTLLLMADGTVYGYGSDSFCQATGIADSVGGATCKTRAATAVPTLNTSLSKVGKASQIAAGTCWSYATTPDGKLYGWGGRYARGSYDTTAEAYGCAAADPAALTAYGDHLPTSNTSDPYGDTDDEANTRIPTIELVWKW</sequence>
<dbReference type="PROSITE" id="PS50012">
    <property type="entry name" value="RCC1_3"/>
    <property type="match status" value="2"/>
</dbReference>
<evidence type="ECO:0000256" key="1">
    <source>
        <dbReference type="SAM" id="SignalP"/>
    </source>
</evidence>
<accession>A0ABX6K2D9</accession>
<keyword evidence="3" id="KW-1185">Reference proteome</keyword>
<evidence type="ECO:0008006" key="4">
    <source>
        <dbReference type="Google" id="ProtNLM"/>
    </source>
</evidence>
<protein>
    <recommendedName>
        <fullName evidence="4">Alpha-tubulin suppressor</fullName>
    </recommendedName>
</protein>
<gene>
    <name evidence="2" type="ORF">G7066_12645</name>
</gene>
<dbReference type="Gene3D" id="2.130.10.30">
    <property type="entry name" value="Regulator of chromosome condensation 1/beta-lactamase-inhibitor protein II"/>
    <property type="match status" value="3"/>
</dbReference>
<proteinExistence type="predicted"/>
<dbReference type="PANTHER" id="PTHR45982:SF1">
    <property type="entry name" value="REGULATOR OF CHROMOSOME CONDENSATION"/>
    <property type="match status" value="1"/>
</dbReference>
<reference evidence="2 3" key="1">
    <citation type="submission" date="2020-03" db="EMBL/GenBank/DDBJ databases">
        <title>Leucobacter sp. nov., isolated from beetles.</title>
        <authorList>
            <person name="Hyun D.-W."/>
            <person name="Bae J.-W."/>
        </authorList>
    </citation>
    <scope>NUCLEOTIDE SEQUENCE [LARGE SCALE GENOMIC DNA]</scope>
    <source>
        <strain evidence="2 3">HDW9A</strain>
    </source>
</reference>
<name>A0ABX6K2D9_9MICO</name>
<dbReference type="InterPro" id="IPR000408">
    <property type="entry name" value="Reg_chr_condens"/>
</dbReference>
<keyword evidence="1" id="KW-0732">Signal</keyword>
<dbReference type="EMBL" id="CP049933">
    <property type="protein sequence ID" value="QIM19205.1"/>
    <property type="molecule type" value="Genomic_DNA"/>
</dbReference>
<dbReference type="Proteomes" id="UP000503441">
    <property type="component" value="Chromosome"/>
</dbReference>
<dbReference type="InterPro" id="IPR051553">
    <property type="entry name" value="Ran_GTPase-activating"/>
</dbReference>
<evidence type="ECO:0000313" key="3">
    <source>
        <dbReference type="Proteomes" id="UP000503441"/>
    </source>
</evidence>
<dbReference type="SUPFAM" id="SSF50985">
    <property type="entry name" value="RCC1/BLIP-II"/>
    <property type="match status" value="1"/>
</dbReference>
<evidence type="ECO:0000313" key="2">
    <source>
        <dbReference type="EMBL" id="QIM19205.1"/>
    </source>
</evidence>
<feature type="chain" id="PRO_5046444386" description="Alpha-tubulin suppressor" evidence="1">
    <location>
        <begin position="31"/>
        <end position="636"/>
    </location>
</feature>
<feature type="signal peptide" evidence="1">
    <location>
        <begin position="1"/>
        <end position="30"/>
    </location>
</feature>
<organism evidence="2 3">
    <name type="scientific">Leucobacter coleopterorum</name>
    <dbReference type="NCBI Taxonomy" id="2714933"/>
    <lineage>
        <taxon>Bacteria</taxon>
        <taxon>Bacillati</taxon>
        <taxon>Actinomycetota</taxon>
        <taxon>Actinomycetes</taxon>
        <taxon>Micrococcales</taxon>
        <taxon>Microbacteriaceae</taxon>
        <taxon>Leucobacter</taxon>
    </lineage>
</organism>
<dbReference type="InterPro" id="IPR009091">
    <property type="entry name" value="RCC1/BLIP-II"/>
</dbReference>